<organism evidence="1 2">
    <name type="scientific">Aneurinibacillus thermoaerophilus</name>
    <dbReference type="NCBI Taxonomy" id="143495"/>
    <lineage>
        <taxon>Bacteria</taxon>
        <taxon>Bacillati</taxon>
        <taxon>Bacillota</taxon>
        <taxon>Bacilli</taxon>
        <taxon>Bacillales</taxon>
        <taxon>Paenibacillaceae</taxon>
        <taxon>Aneurinibacillus group</taxon>
        <taxon>Aneurinibacillus</taxon>
    </lineage>
</organism>
<dbReference type="OrthoDB" id="2974213at2"/>
<dbReference type="Pfam" id="PF10844">
    <property type="entry name" value="DUF2577"/>
    <property type="match status" value="1"/>
</dbReference>
<dbReference type="InterPro" id="IPR022555">
    <property type="entry name" value="DUF2577"/>
</dbReference>
<name>A0A1G8ENX4_ANETH</name>
<proteinExistence type="predicted"/>
<dbReference type="RefSeq" id="WP_091261312.1">
    <property type="nucleotide sequence ID" value="NZ_FNDE01000046.1"/>
</dbReference>
<evidence type="ECO:0000313" key="1">
    <source>
        <dbReference type="EMBL" id="SDH71581.1"/>
    </source>
</evidence>
<dbReference type="EMBL" id="FNDE01000046">
    <property type="protein sequence ID" value="SDH71581.1"/>
    <property type="molecule type" value="Genomic_DNA"/>
</dbReference>
<evidence type="ECO:0008006" key="3">
    <source>
        <dbReference type="Google" id="ProtNLM"/>
    </source>
</evidence>
<accession>A0A1G8ENX4</accession>
<dbReference type="Proteomes" id="UP000198956">
    <property type="component" value="Unassembled WGS sequence"/>
</dbReference>
<gene>
    <name evidence="1" type="ORF">SAMN04489735_104626</name>
</gene>
<protein>
    <recommendedName>
        <fullName evidence="3">DUF2577 domain-containing protein</fullName>
    </recommendedName>
</protein>
<reference evidence="1 2" key="1">
    <citation type="submission" date="2016-10" db="EMBL/GenBank/DDBJ databases">
        <authorList>
            <person name="de Groot N.N."/>
        </authorList>
    </citation>
    <scope>NUCLEOTIDE SEQUENCE [LARGE SCALE GENOMIC DNA]</scope>
    <source>
        <strain evidence="1 2">L 420-91</strain>
    </source>
</reference>
<evidence type="ECO:0000313" key="2">
    <source>
        <dbReference type="Proteomes" id="UP000198956"/>
    </source>
</evidence>
<dbReference type="AlphaFoldDB" id="A0A1G8ENX4"/>
<sequence>MQGMTPERFATWMAGQLRQRDNPVFIGVQIGIVSKPFPDIEIKLGEAIVLDKSQLIFGRDVLRHKRTINIKSSTTSLSLSKDEGATSQELSGAYKHAHDISVSNGQFSISESEIEFVDELRPGDEVILLPAQDQQLYYVLDKAVRLE</sequence>